<comment type="caution">
    <text evidence="3">The sequence shown here is derived from an EMBL/GenBank/DDBJ whole genome shotgun (WGS) entry which is preliminary data.</text>
</comment>
<accession>A0A917XED6</accession>
<evidence type="ECO:0000313" key="4">
    <source>
        <dbReference type="Proteomes" id="UP000653411"/>
    </source>
</evidence>
<keyword evidence="2" id="KW-0812">Transmembrane</keyword>
<name>A0A917XED6_9ACTN</name>
<evidence type="ECO:0000256" key="2">
    <source>
        <dbReference type="SAM" id="Phobius"/>
    </source>
</evidence>
<evidence type="ECO:0000256" key="1">
    <source>
        <dbReference type="SAM" id="MobiDB-lite"/>
    </source>
</evidence>
<gene>
    <name evidence="3" type="ORF">GCM10011578_044860</name>
</gene>
<dbReference type="AlphaFoldDB" id="A0A917XED6"/>
<sequence length="71" mass="7754">MVTVGWVSAITAVVGGVFLVFRYFCNQLVGASRDLIRVIRAIRKVREELADKSSKPPTAPVSEESDETSTV</sequence>
<proteinExistence type="predicted"/>
<dbReference type="EMBL" id="BMML01000009">
    <property type="protein sequence ID" value="GGN16375.1"/>
    <property type="molecule type" value="Genomic_DNA"/>
</dbReference>
<reference evidence="3" key="1">
    <citation type="journal article" date="2014" name="Int. J. Syst. Evol. Microbiol.">
        <title>Complete genome sequence of Corynebacterium casei LMG S-19264T (=DSM 44701T), isolated from a smear-ripened cheese.</title>
        <authorList>
            <consortium name="US DOE Joint Genome Institute (JGI-PGF)"/>
            <person name="Walter F."/>
            <person name="Albersmeier A."/>
            <person name="Kalinowski J."/>
            <person name="Ruckert C."/>
        </authorList>
    </citation>
    <scope>NUCLEOTIDE SEQUENCE</scope>
    <source>
        <strain evidence="3">CGMCC 4.7110</strain>
    </source>
</reference>
<feature type="region of interest" description="Disordered" evidence="1">
    <location>
        <begin position="48"/>
        <end position="71"/>
    </location>
</feature>
<organism evidence="3 4">
    <name type="scientific">Streptomyces fuscichromogenes</name>
    <dbReference type="NCBI Taxonomy" id="1324013"/>
    <lineage>
        <taxon>Bacteria</taxon>
        <taxon>Bacillati</taxon>
        <taxon>Actinomycetota</taxon>
        <taxon>Actinomycetes</taxon>
        <taxon>Kitasatosporales</taxon>
        <taxon>Streptomycetaceae</taxon>
        <taxon>Streptomyces</taxon>
    </lineage>
</organism>
<dbReference type="RefSeq" id="WP_189264544.1">
    <property type="nucleotide sequence ID" value="NZ_BMML01000009.1"/>
</dbReference>
<feature type="transmembrane region" description="Helical" evidence="2">
    <location>
        <begin position="6"/>
        <end position="25"/>
    </location>
</feature>
<evidence type="ECO:0000313" key="3">
    <source>
        <dbReference type="EMBL" id="GGN16375.1"/>
    </source>
</evidence>
<protein>
    <submittedName>
        <fullName evidence="3">Uncharacterized protein</fullName>
    </submittedName>
</protein>
<dbReference type="Proteomes" id="UP000653411">
    <property type="component" value="Unassembled WGS sequence"/>
</dbReference>
<keyword evidence="4" id="KW-1185">Reference proteome</keyword>
<keyword evidence="2" id="KW-0472">Membrane</keyword>
<reference evidence="3" key="2">
    <citation type="submission" date="2020-09" db="EMBL/GenBank/DDBJ databases">
        <authorList>
            <person name="Sun Q."/>
            <person name="Zhou Y."/>
        </authorList>
    </citation>
    <scope>NUCLEOTIDE SEQUENCE</scope>
    <source>
        <strain evidence="3">CGMCC 4.7110</strain>
    </source>
</reference>
<keyword evidence="2" id="KW-1133">Transmembrane helix</keyword>